<name>A0ABV4AMP9_9GAMM</name>
<protein>
    <submittedName>
        <fullName evidence="3">Sulfite exporter TauE/SafE family protein</fullName>
    </submittedName>
</protein>
<dbReference type="PANTHER" id="PTHR42208">
    <property type="entry name" value="HEAVY METAL TRANSPORTER-RELATED"/>
    <property type="match status" value="1"/>
</dbReference>
<dbReference type="RefSeq" id="WP_369456313.1">
    <property type="nucleotide sequence ID" value="NZ_JBGCUO010000002.1"/>
</dbReference>
<feature type="transmembrane region" description="Helical" evidence="1">
    <location>
        <begin position="141"/>
        <end position="165"/>
    </location>
</feature>
<sequence>MMETFLAALGAAALLGLAGSLHCSAMCGGIAATLSFAIPEPLRHSGRLWLWQLLLGLGRVTTYCLLGAGAGALGQQLLSHLGNLHWNWAALASGVLMLLLALQLGGLGAPLRHLEALGRRLWRALSPLTGRLLPLDRPYKAVLLGLLWGFLPCGLLYSALVLAAATGHAATGAATMLLFGLITIGPVAGTGIFAGRLARLRQGRFRYVALVATLLLAGLFFYQGLAAPHPMAPLLPGQDPTLHQHDHHHHH</sequence>
<keyword evidence="1" id="KW-0472">Membrane</keyword>
<evidence type="ECO:0000313" key="3">
    <source>
        <dbReference type="EMBL" id="MEY1663046.1"/>
    </source>
</evidence>
<feature type="domain" description="Urease accessory protein UreH-like transmembrane" evidence="2">
    <location>
        <begin position="12"/>
        <end position="216"/>
    </location>
</feature>
<evidence type="ECO:0000259" key="2">
    <source>
        <dbReference type="Pfam" id="PF13386"/>
    </source>
</evidence>
<proteinExistence type="predicted"/>
<keyword evidence="1" id="KW-0812">Transmembrane</keyword>
<dbReference type="InterPro" id="IPR039447">
    <property type="entry name" value="UreH-like_TM_dom"/>
</dbReference>
<dbReference type="PANTHER" id="PTHR42208:SF1">
    <property type="entry name" value="HEAVY METAL TRANSPORTER"/>
    <property type="match status" value="1"/>
</dbReference>
<keyword evidence="4" id="KW-1185">Reference proteome</keyword>
<dbReference type="Pfam" id="PF13386">
    <property type="entry name" value="DsbD_2"/>
    <property type="match status" value="1"/>
</dbReference>
<feature type="transmembrane region" description="Helical" evidence="1">
    <location>
        <begin position="171"/>
        <end position="195"/>
    </location>
</feature>
<accession>A0ABV4AMP9</accession>
<organism evidence="3 4">
    <name type="scientific">Isoalcanivorax beigongshangi</name>
    <dbReference type="NCBI Taxonomy" id="3238810"/>
    <lineage>
        <taxon>Bacteria</taxon>
        <taxon>Pseudomonadati</taxon>
        <taxon>Pseudomonadota</taxon>
        <taxon>Gammaproteobacteria</taxon>
        <taxon>Oceanospirillales</taxon>
        <taxon>Alcanivoracaceae</taxon>
        <taxon>Isoalcanivorax</taxon>
    </lineage>
</organism>
<evidence type="ECO:0000313" key="4">
    <source>
        <dbReference type="Proteomes" id="UP001562065"/>
    </source>
</evidence>
<feature type="transmembrane region" description="Helical" evidence="1">
    <location>
        <begin position="88"/>
        <end position="111"/>
    </location>
</feature>
<feature type="transmembrane region" description="Helical" evidence="1">
    <location>
        <begin position="207"/>
        <end position="225"/>
    </location>
</feature>
<evidence type="ECO:0000256" key="1">
    <source>
        <dbReference type="SAM" id="Phobius"/>
    </source>
</evidence>
<reference evidence="3 4" key="1">
    <citation type="submission" date="2024-07" db="EMBL/GenBank/DDBJ databases">
        <authorList>
            <person name="Ren Q."/>
        </authorList>
    </citation>
    <scope>NUCLEOTIDE SEQUENCE [LARGE SCALE GENOMIC DNA]</scope>
    <source>
        <strain evidence="3 4">REN37</strain>
    </source>
</reference>
<keyword evidence="1" id="KW-1133">Transmembrane helix</keyword>
<comment type="caution">
    <text evidence="3">The sequence shown here is derived from an EMBL/GenBank/DDBJ whole genome shotgun (WGS) entry which is preliminary data.</text>
</comment>
<dbReference type="Proteomes" id="UP001562065">
    <property type="component" value="Unassembled WGS sequence"/>
</dbReference>
<gene>
    <name evidence="3" type="ORF">AB5I84_12865</name>
</gene>
<dbReference type="EMBL" id="JBGCUO010000002">
    <property type="protein sequence ID" value="MEY1663046.1"/>
    <property type="molecule type" value="Genomic_DNA"/>
</dbReference>